<name>B2TCT5_PARPJ</name>
<organism evidence="1 2">
    <name type="scientific">Paraburkholderia phytofirmans (strain DSM 17436 / LMG 22146 / PsJN)</name>
    <name type="common">Burkholderia phytofirmans</name>
    <dbReference type="NCBI Taxonomy" id="398527"/>
    <lineage>
        <taxon>Bacteria</taxon>
        <taxon>Pseudomonadati</taxon>
        <taxon>Pseudomonadota</taxon>
        <taxon>Betaproteobacteria</taxon>
        <taxon>Burkholderiales</taxon>
        <taxon>Burkholderiaceae</taxon>
        <taxon>Paraburkholderia</taxon>
    </lineage>
</organism>
<evidence type="ECO:0000313" key="2">
    <source>
        <dbReference type="Proteomes" id="UP000001739"/>
    </source>
</evidence>
<dbReference type="STRING" id="398527.Bphyt_5148"/>
<dbReference type="Proteomes" id="UP000001739">
    <property type="component" value="Chromosome 2"/>
</dbReference>
<accession>B2TCT5</accession>
<dbReference type="KEGG" id="bpy:Bphyt_5148"/>
<sequence length="68" mass="7382">MSARSAVVQPLAVVRCRLPAGCSTLPFFLSTVDALKWFQSSGTNGPRECHPGSGQTGRPEFCMFILYC</sequence>
<dbReference type="EMBL" id="CP001053">
    <property type="protein sequence ID" value="ACD19509.1"/>
    <property type="molecule type" value="Genomic_DNA"/>
</dbReference>
<evidence type="ECO:0000313" key="1">
    <source>
        <dbReference type="EMBL" id="ACD19509.1"/>
    </source>
</evidence>
<reference evidence="1 2" key="1">
    <citation type="journal article" date="2011" name="J. Bacteriol.">
        <title>Complete genome sequence of the plant growth-promoting endophyte Burkholderia phytofirmans strain PsJN.</title>
        <authorList>
            <person name="Weilharter A."/>
            <person name="Mitter B."/>
            <person name="Shin M.V."/>
            <person name="Chain P.S."/>
            <person name="Nowak J."/>
            <person name="Sessitsch A."/>
        </authorList>
    </citation>
    <scope>NUCLEOTIDE SEQUENCE [LARGE SCALE GENOMIC DNA]</scope>
    <source>
        <strain evidence="2">DSM 17436 / LMG 22146 / PsJN</strain>
    </source>
</reference>
<proteinExistence type="predicted"/>
<gene>
    <name evidence="1" type="ordered locus">Bphyt_5148</name>
</gene>
<dbReference type="HOGENOM" id="CLU_2785901_0_0_4"/>
<protein>
    <submittedName>
        <fullName evidence="1">Uncharacterized protein</fullName>
    </submittedName>
</protein>
<dbReference type="AlphaFoldDB" id="B2TCT5"/>